<organism evidence="7">
    <name type="scientific">uncultured Elusimicrobia bacterium</name>
    <dbReference type="NCBI Taxonomy" id="699876"/>
    <lineage>
        <taxon>Bacteria</taxon>
        <taxon>Pseudomonadati</taxon>
        <taxon>Elusimicrobiota</taxon>
        <taxon>Elusimicrobia</taxon>
        <taxon>environmental samples</taxon>
    </lineage>
</organism>
<feature type="domain" description="Exonuclease" evidence="6">
    <location>
        <begin position="7"/>
        <end position="173"/>
    </location>
</feature>
<dbReference type="CDD" id="cd06127">
    <property type="entry name" value="DEDDh"/>
    <property type="match status" value="1"/>
</dbReference>
<name>A0A650EMS0_9BACT</name>
<dbReference type="SUPFAM" id="SSF53098">
    <property type="entry name" value="Ribonuclease H-like"/>
    <property type="match status" value="1"/>
</dbReference>
<dbReference type="GO" id="GO:0003677">
    <property type="term" value="F:DNA binding"/>
    <property type="evidence" value="ECO:0007669"/>
    <property type="project" value="InterPro"/>
</dbReference>
<dbReference type="FunFam" id="3.30.420.10:FF:000045">
    <property type="entry name" value="3'-5' exonuclease DinG"/>
    <property type="match status" value="1"/>
</dbReference>
<accession>A0A650EMS0</accession>
<dbReference type="Gene3D" id="3.30.420.10">
    <property type="entry name" value="Ribonuclease H-like superfamily/Ribonuclease H"/>
    <property type="match status" value="1"/>
</dbReference>
<evidence type="ECO:0000259" key="6">
    <source>
        <dbReference type="SMART" id="SM00479"/>
    </source>
</evidence>
<gene>
    <name evidence="7" type="ORF">Elusimicrob2101_0050</name>
</gene>
<keyword evidence="2" id="KW-0378">Hydrolase</keyword>
<dbReference type="InterPro" id="IPR036397">
    <property type="entry name" value="RNaseH_sf"/>
</dbReference>
<dbReference type="PANTHER" id="PTHR30231">
    <property type="entry name" value="DNA POLYMERASE III SUBUNIT EPSILON"/>
    <property type="match status" value="1"/>
</dbReference>
<dbReference type="AlphaFoldDB" id="A0A650EMS0"/>
<protein>
    <recommendedName>
        <fullName evidence="6">Exonuclease domain-containing protein</fullName>
    </recommendedName>
</protein>
<dbReference type="SMART" id="SM00479">
    <property type="entry name" value="EXOIII"/>
    <property type="match status" value="1"/>
</dbReference>
<dbReference type="InterPro" id="IPR013520">
    <property type="entry name" value="Ribonucl_H"/>
</dbReference>
<comment type="function">
    <text evidence="4">DNA polymerase III is a complex, multichain enzyme responsible for most of the replicative synthesis in bacteria. The epsilon subunit contain the editing function and is a proofreading 3'-5' exonuclease.</text>
</comment>
<evidence type="ECO:0000256" key="3">
    <source>
        <dbReference type="ARBA" id="ARBA00022839"/>
    </source>
</evidence>
<dbReference type="GO" id="GO:0006260">
    <property type="term" value="P:DNA replication"/>
    <property type="evidence" value="ECO:0007669"/>
    <property type="project" value="InterPro"/>
</dbReference>
<dbReference type="GO" id="GO:0003887">
    <property type="term" value="F:DNA-directed DNA polymerase activity"/>
    <property type="evidence" value="ECO:0007669"/>
    <property type="project" value="InterPro"/>
</dbReference>
<evidence type="ECO:0000313" key="7">
    <source>
        <dbReference type="EMBL" id="QGT50742.1"/>
    </source>
</evidence>
<dbReference type="PANTHER" id="PTHR30231:SF4">
    <property type="entry name" value="PROTEIN NEN2"/>
    <property type="match status" value="1"/>
</dbReference>
<dbReference type="InterPro" id="IPR012337">
    <property type="entry name" value="RNaseH-like_sf"/>
</dbReference>
<comment type="subunit">
    <text evidence="5">DNA polymerase III contains a core (composed of alpha, epsilon and theta chains) that associates with a tau subunit. This core dimerizes to form the POLIII' complex. PolIII' associates with the gamma complex (composed of gamma, delta, delta', psi and chi chains) and with the beta chain to form the complete DNA polymerase III complex.</text>
</comment>
<evidence type="ECO:0000256" key="2">
    <source>
        <dbReference type="ARBA" id="ARBA00022801"/>
    </source>
</evidence>
<dbReference type="EMBL" id="MN577572">
    <property type="protein sequence ID" value="QGT50742.1"/>
    <property type="molecule type" value="Genomic_DNA"/>
</dbReference>
<keyword evidence="3" id="KW-0269">Exonuclease</keyword>
<proteinExistence type="predicted"/>
<dbReference type="NCBIfam" id="TIGR00573">
    <property type="entry name" value="dnaq"/>
    <property type="match status" value="1"/>
</dbReference>
<evidence type="ECO:0000256" key="4">
    <source>
        <dbReference type="ARBA" id="ARBA00025483"/>
    </source>
</evidence>
<sequence>MNLNEIRFACLDTETTGLSPETGGKICEIAVSVSQGGRVVDEFSTLLNPGIPMSPEVIAIHGITNEMVKDAPSFSDVLPRLLGLLDNSVIVAHNADFDISFIRAEFAACGMRFPPYPVVDTLKLARKSGKFARNRLGLIAEELGISCQGWHRAMADTKMAEQIFYYFLTILSKEGVTTLEQLNQFQCKRWKDLICQN</sequence>
<dbReference type="GO" id="GO:0008408">
    <property type="term" value="F:3'-5' exonuclease activity"/>
    <property type="evidence" value="ECO:0007669"/>
    <property type="project" value="TreeGrafter"/>
</dbReference>
<keyword evidence="1" id="KW-0540">Nuclease</keyword>
<evidence type="ECO:0000256" key="5">
    <source>
        <dbReference type="ARBA" id="ARBA00026073"/>
    </source>
</evidence>
<dbReference type="InterPro" id="IPR006054">
    <property type="entry name" value="DnaQ"/>
</dbReference>
<reference evidence="7" key="1">
    <citation type="journal article" date="2020" name="J. ISSAAS">
        <title>Lactobacilli and other gastrointestinal microbiota of Peromyscus leucopus, reservoir host for agents of Lyme disease and other zoonoses in North America.</title>
        <authorList>
            <person name="Milovic A."/>
            <person name="Bassam K."/>
            <person name="Shao H."/>
            <person name="Chatzistamou I."/>
            <person name="Tufts D.M."/>
            <person name="Diuk-Wasser M."/>
            <person name="Barbour A.G."/>
        </authorList>
    </citation>
    <scope>NUCLEOTIDE SEQUENCE</scope>
    <source>
        <strain evidence="7">LL30</strain>
    </source>
</reference>
<dbReference type="Pfam" id="PF00929">
    <property type="entry name" value="RNase_T"/>
    <property type="match status" value="1"/>
</dbReference>
<evidence type="ECO:0000256" key="1">
    <source>
        <dbReference type="ARBA" id="ARBA00022722"/>
    </source>
</evidence>